<name>A0A327QH16_9BACT</name>
<keyword evidence="2" id="KW-1133">Transmembrane helix</keyword>
<dbReference type="EMBL" id="QLLL01000005">
    <property type="protein sequence ID" value="RAJ03839.1"/>
    <property type="molecule type" value="Genomic_DNA"/>
</dbReference>
<feature type="region of interest" description="Disordered" evidence="1">
    <location>
        <begin position="175"/>
        <end position="209"/>
    </location>
</feature>
<evidence type="ECO:0000256" key="2">
    <source>
        <dbReference type="SAM" id="Phobius"/>
    </source>
</evidence>
<sequence>MSVDINISNYEQYLLCYIDGELNPEEIAALELFLEKYPDLRQELAQLEAVKLLPEEEIVFDNKAMLYRGAQGVHQHNYQSYMLSKVDGELSKAGEAELAAFLQNNPAYQGEMAAFMATKLQPDTSIGFGDKSVLYKHRQKVQPIWLRRTAWYAAAAVIAGIMVWQLPGMMEDRSVTPAQTTTTTATNEQNTTNAETVEPSNTPAVSPQSNDIAIASNDAMNTTTQQASMANHAAHVQVDNTTSAASEQTVAAKAAFIEPVNVSTSSAPTTVNSNIAAVNNTIALHKEETATSTAKIDPEIAIASSQTGQENEASRFGATTATMATPPPPPPGELIMSISSSGEGKLLDKVTNVARFFGKKKRN</sequence>
<keyword evidence="2" id="KW-0472">Membrane</keyword>
<reference evidence="3 4" key="1">
    <citation type="submission" date="2018-06" db="EMBL/GenBank/DDBJ databases">
        <title>Genomic Encyclopedia of Archaeal and Bacterial Type Strains, Phase II (KMG-II): from individual species to whole genera.</title>
        <authorList>
            <person name="Goeker M."/>
        </authorList>
    </citation>
    <scope>NUCLEOTIDE SEQUENCE [LARGE SCALE GENOMIC DNA]</scope>
    <source>
        <strain evidence="3 4">DSM 23857</strain>
    </source>
</reference>
<proteinExistence type="predicted"/>
<keyword evidence="4" id="KW-1185">Reference proteome</keyword>
<gene>
    <name evidence="3" type="ORF">LX64_02716</name>
</gene>
<dbReference type="OrthoDB" id="661324at2"/>
<evidence type="ECO:0000256" key="1">
    <source>
        <dbReference type="SAM" id="MobiDB-lite"/>
    </source>
</evidence>
<dbReference type="RefSeq" id="WP_111598173.1">
    <property type="nucleotide sequence ID" value="NZ_QLLL01000005.1"/>
</dbReference>
<feature type="compositionally biased region" description="Low complexity" evidence="1">
    <location>
        <begin position="178"/>
        <end position="196"/>
    </location>
</feature>
<comment type="caution">
    <text evidence="3">The sequence shown here is derived from an EMBL/GenBank/DDBJ whole genome shotgun (WGS) entry which is preliminary data.</text>
</comment>
<keyword evidence="2" id="KW-0812">Transmembrane</keyword>
<protein>
    <submittedName>
        <fullName evidence="3">Uncharacterized protein</fullName>
    </submittedName>
</protein>
<accession>A0A327QH16</accession>
<feature type="compositionally biased region" description="Polar residues" evidence="1">
    <location>
        <begin position="198"/>
        <end position="209"/>
    </location>
</feature>
<evidence type="ECO:0000313" key="3">
    <source>
        <dbReference type="EMBL" id="RAJ03839.1"/>
    </source>
</evidence>
<dbReference type="Proteomes" id="UP000249547">
    <property type="component" value="Unassembled WGS sequence"/>
</dbReference>
<dbReference type="AlphaFoldDB" id="A0A327QH16"/>
<evidence type="ECO:0000313" key="4">
    <source>
        <dbReference type="Proteomes" id="UP000249547"/>
    </source>
</evidence>
<feature type="transmembrane region" description="Helical" evidence="2">
    <location>
        <begin position="149"/>
        <end position="167"/>
    </location>
</feature>
<organism evidence="3 4">
    <name type="scientific">Chitinophaga skermanii</name>
    <dbReference type="NCBI Taxonomy" id="331697"/>
    <lineage>
        <taxon>Bacteria</taxon>
        <taxon>Pseudomonadati</taxon>
        <taxon>Bacteroidota</taxon>
        <taxon>Chitinophagia</taxon>
        <taxon>Chitinophagales</taxon>
        <taxon>Chitinophagaceae</taxon>
        <taxon>Chitinophaga</taxon>
    </lineage>
</organism>